<evidence type="ECO:0000313" key="3">
    <source>
        <dbReference type="Proteomes" id="UP000499080"/>
    </source>
</evidence>
<proteinExistence type="predicted"/>
<reference evidence="2 3" key="1">
    <citation type="journal article" date="2019" name="Sci. Rep.">
        <title>Orb-weaving spider Araneus ventricosus genome elucidates the spidroin gene catalogue.</title>
        <authorList>
            <person name="Kono N."/>
            <person name="Nakamura H."/>
            <person name="Ohtoshi R."/>
            <person name="Moran D.A.P."/>
            <person name="Shinohara A."/>
            <person name="Yoshida Y."/>
            <person name="Fujiwara M."/>
            <person name="Mori M."/>
            <person name="Tomita M."/>
            <person name="Arakawa K."/>
        </authorList>
    </citation>
    <scope>NUCLEOTIDE SEQUENCE [LARGE SCALE GENOMIC DNA]</scope>
</reference>
<keyword evidence="1" id="KW-0812">Transmembrane</keyword>
<keyword evidence="3" id="KW-1185">Reference proteome</keyword>
<keyword evidence="1" id="KW-0472">Membrane</keyword>
<feature type="transmembrane region" description="Helical" evidence="1">
    <location>
        <begin position="24"/>
        <end position="44"/>
    </location>
</feature>
<evidence type="ECO:0000256" key="1">
    <source>
        <dbReference type="SAM" id="Phobius"/>
    </source>
</evidence>
<gene>
    <name evidence="2" type="ORF">AVEN_188417_1</name>
</gene>
<accession>A0A4Y2KBW2</accession>
<dbReference type="EMBL" id="BGPR01004459">
    <property type="protein sequence ID" value="GBM99900.1"/>
    <property type="molecule type" value="Genomic_DNA"/>
</dbReference>
<name>A0A4Y2KBW2_ARAVE</name>
<sequence>MPNVAVDFISVPFLSSTRLREATLFRVFLLAAGQFFAPLLHLLIPHLQNINMHLLRFPLERESLSHVSTPVAFQHLGPGSPNGAAGYPECSDIHTFDHTPPILIGFSP</sequence>
<dbReference type="Proteomes" id="UP000499080">
    <property type="component" value="Unassembled WGS sequence"/>
</dbReference>
<organism evidence="2 3">
    <name type="scientific">Araneus ventricosus</name>
    <name type="common">Orbweaver spider</name>
    <name type="synonym">Epeira ventricosa</name>
    <dbReference type="NCBI Taxonomy" id="182803"/>
    <lineage>
        <taxon>Eukaryota</taxon>
        <taxon>Metazoa</taxon>
        <taxon>Ecdysozoa</taxon>
        <taxon>Arthropoda</taxon>
        <taxon>Chelicerata</taxon>
        <taxon>Arachnida</taxon>
        <taxon>Araneae</taxon>
        <taxon>Araneomorphae</taxon>
        <taxon>Entelegynae</taxon>
        <taxon>Araneoidea</taxon>
        <taxon>Araneidae</taxon>
        <taxon>Araneus</taxon>
    </lineage>
</organism>
<protein>
    <submittedName>
        <fullName evidence="2">Uncharacterized protein</fullName>
    </submittedName>
</protein>
<dbReference type="AlphaFoldDB" id="A0A4Y2KBW2"/>
<comment type="caution">
    <text evidence="2">The sequence shown here is derived from an EMBL/GenBank/DDBJ whole genome shotgun (WGS) entry which is preliminary data.</text>
</comment>
<keyword evidence="1" id="KW-1133">Transmembrane helix</keyword>
<evidence type="ECO:0000313" key="2">
    <source>
        <dbReference type="EMBL" id="GBM99900.1"/>
    </source>
</evidence>